<keyword evidence="1" id="KW-1133">Transmembrane helix</keyword>
<evidence type="ECO:0000313" key="3">
    <source>
        <dbReference type="Proteomes" id="UP001244011"/>
    </source>
</evidence>
<name>A0AAJ0FSC6_9PEZI</name>
<organism evidence="2 3">
    <name type="scientific">Phialemonium atrogriseum</name>
    <dbReference type="NCBI Taxonomy" id="1093897"/>
    <lineage>
        <taxon>Eukaryota</taxon>
        <taxon>Fungi</taxon>
        <taxon>Dikarya</taxon>
        <taxon>Ascomycota</taxon>
        <taxon>Pezizomycotina</taxon>
        <taxon>Sordariomycetes</taxon>
        <taxon>Sordariomycetidae</taxon>
        <taxon>Cephalothecales</taxon>
        <taxon>Cephalothecaceae</taxon>
        <taxon>Phialemonium</taxon>
    </lineage>
</organism>
<keyword evidence="3" id="KW-1185">Reference proteome</keyword>
<keyword evidence="1" id="KW-0812">Transmembrane</keyword>
<dbReference type="Proteomes" id="UP001244011">
    <property type="component" value="Unassembled WGS sequence"/>
</dbReference>
<evidence type="ECO:0000313" key="2">
    <source>
        <dbReference type="EMBL" id="KAK1771030.1"/>
    </source>
</evidence>
<dbReference type="GeneID" id="85306006"/>
<comment type="caution">
    <text evidence="2">The sequence shown here is derived from an EMBL/GenBank/DDBJ whole genome shotgun (WGS) entry which is preliminary data.</text>
</comment>
<sequence>MPSMLTIDPCAEPGVLGEGDRKLQVNQQEEQGGGNSRYRQPARLPKSPVTYTSMIPSVVNFVTSVVPQITLGSSATGQAATAIRSAHLSYGGWLPAAPCRRIGSGRVGGGAVLIYGFSGLFLFFALESFRSITQYLFLFSTYQATPSTAEYFHTLRRCTDTTIAVHVHYGDAGSSCRIGCGLLTLEWMGLVVAPPKLIKSGCASALPLPVILIPVSTSPCICPPPPSPSRTPPCLLLHT</sequence>
<proteinExistence type="predicted"/>
<dbReference type="AlphaFoldDB" id="A0AAJ0FSC6"/>
<gene>
    <name evidence="2" type="ORF">QBC33DRAFT_227425</name>
</gene>
<feature type="transmembrane region" description="Helical" evidence="1">
    <location>
        <begin position="107"/>
        <end position="126"/>
    </location>
</feature>
<dbReference type="EMBL" id="MU838999">
    <property type="protein sequence ID" value="KAK1771030.1"/>
    <property type="molecule type" value="Genomic_DNA"/>
</dbReference>
<reference evidence="2" key="1">
    <citation type="submission" date="2023-06" db="EMBL/GenBank/DDBJ databases">
        <title>Genome-scale phylogeny and comparative genomics of the fungal order Sordariales.</title>
        <authorList>
            <consortium name="Lawrence Berkeley National Laboratory"/>
            <person name="Hensen N."/>
            <person name="Bonometti L."/>
            <person name="Westerberg I."/>
            <person name="Brannstrom I.O."/>
            <person name="Guillou S."/>
            <person name="Cros-Aarteil S."/>
            <person name="Calhoun S."/>
            <person name="Haridas S."/>
            <person name="Kuo A."/>
            <person name="Mondo S."/>
            <person name="Pangilinan J."/>
            <person name="Riley R."/>
            <person name="Labutti K."/>
            <person name="Andreopoulos B."/>
            <person name="Lipzen A."/>
            <person name="Chen C."/>
            <person name="Yanf M."/>
            <person name="Daum C."/>
            <person name="Ng V."/>
            <person name="Clum A."/>
            <person name="Steindorff A."/>
            <person name="Ohm R."/>
            <person name="Martin F."/>
            <person name="Silar P."/>
            <person name="Natvig D."/>
            <person name="Lalanne C."/>
            <person name="Gautier V."/>
            <person name="Ament-Velasquez S.L."/>
            <person name="Kruys A."/>
            <person name="Hutchinson M.I."/>
            <person name="Powell A.J."/>
            <person name="Barry K."/>
            <person name="Miller A.N."/>
            <person name="Grigoriev I.V."/>
            <person name="Debuchy R."/>
            <person name="Gladieux P."/>
            <person name="Thoren M.H."/>
            <person name="Johannesson H."/>
        </authorList>
    </citation>
    <scope>NUCLEOTIDE SEQUENCE</scope>
    <source>
        <strain evidence="2">8032-3</strain>
    </source>
</reference>
<accession>A0AAJ0FSC6</accession>
<evidence type="ECO:0000256" key="1">
    <source>
        <dbReference type="SAM" id="Phobius"/>
    </source>
</evidence>
<keyword evidence="1" id="KW-0472">Membrane</keyword>
<dbReference type="RefSeq" id="XP_060287243.1">
    <property type="nucleotide sequence ID" value="XM_060422819.1"/>
</dbReference>
<protein>
    <submittedName>
        <fullName evidence="2">Uncharacterized protein</fullName>
    </submittedName>
</protein>